<dbReference type="SUPFAM" id="SSF53850">
    <property type="entry name" value="Periplasmic binding protein-like II"/>
    <property type="match status" value="1"/>
</dbReference>
<comment type="caution">
    <text evidence="2">The sequence shown here is derived from an EMBL/GenBank/DDBJ whole genome shotgun (WGS) entry which is preliminary data.</text>
</comment>
<dbReference type="OrthoDB" id="8479038at2"/>
<evidence type="ECO:0000256" key="1">
    <source>
        <dbReference type="SAM" id="SignalP"/>
    </source>
</evidence>
<accession>A0A562TJ87</accession>
<dbReference type="EMBL" id="VLLF01000001">
    <property type="protein sequence ID" value="TWI92760.1"/>
    <property type="molecule type" value="Genomic_DNA"/>
</dbReference>
<sequence length="305" mass="33622">MTESKSLRPSWHLRLCLFSSILCFVLGVLVPAQAAEIAVVEDVLADFRAFMNEGGDTAEQDTETFTVFERPSARRDVVEVGLVIKALRRGGYDEAINLVPMPSYARMIQQVEQGQVTLTGSSTWKNDFEAKEAVAASFPLIPNGKFLVGLYTRPNHPDVFPNMTADEIKTLHFVSSKSWRPDWSALTALAPKHLSNIRPWESMVRMVSSGRADVLLAPFQSGQGMELRAFGQTLVPLMGVRLSLNGERVIAISLANPAGAKAHKALDRGLMLLAEDGTIERAYNAAGVYPERTRTWHVINLPDNT</sequence>
<dbReference type="RefSeq" id="WP_145340302.1">
    <property type="nucleotide sequence ID" value="NZ_SMLY01000087.1"/>
</dbReference>
<dbReference type="Proteomes" id="UP000320593">
    <property type="component" value="Unassembled WGS sequence"/>
</dbReference>
<evidence type="ECO:0008006" key="4">
    <source>
        <dbReference type="Google" id="ProtNLM"/>
    </source>
</evidence>
<keyword evidence="3" id="KW-1185">Reference proteome</keyword>
<organism evidence="2 3">
    <name type="scientific">Roseibium hamelinense</name>
    <dbReference type="NCBI Taxonomy" id="150831"/>
    <lineage>
        <taxon>Bacteria</taxon>
        <taxon>Pseudomonadati</taxon>
        <taxon>Pseudomonadota</taxon>
        <taxon>Alphaproteobacteria</taxon>
        <taxon>Hyphomicrobiales</taxon>
        <taxon>Stappiaceae</taxon>
        <taxon>Roseibium</taxon>
    </lineage>
</organism>
<dbReference type="AlphaFoldDB" id="A0A562TJ87"/>
<reference evidence="2 3" key="1">
    <citation type="submission" date="2019-07" db="EMBL/GenBank/DDBJ databases">
        <title>Genomic Encyclopedia of Archaeal and Bacterial Type Strains, Phase II (KMG-II): from individual species to whole genera.</title>
        <authorList>
            <person name="Goeker M."/>
        </authorList>
    </citation>
    <scope>NUCLEOTIDE SEQUENCE [LARGE SCALE GENOMIC DNA]</scope>
    <source>
        <strain evidence="2 3">ATCC BAA-252</strain>
    </source>
</reference>
<evidence type="ECO:0000313" key="3">
    <source>
        <dbReference type="Proteomes" id="UP000320593"/>
    </source>
</evidence>
<keyword evidence="1" id="KW-0732">Signal</keyword>
<evidence type="ECO:0000313" key="2">
    <source>
        <dbReference type="EMBL" id="TWI92760.1"/>
    </source>
</evidence>
<feature type="chain" id="PRO_5021933700" description="ABC-type amino acid transport substrate-binding protein" evidence="1">
    <location>
        <begin position="35"/>
        <end position="305"/>
    </location>
</feature>
<proteinExistence type="predicted"/>
<gene>
    <name evidence="2" type="ORF">JM93_00306</name>
</gene>
<name>A0A562TJ87_9HYPH</name>
<protein>
    <recommendedName>
        <fullName evidence="4">ABC-type amino acid transport substrate-binding protein</fullName>
    </recommendedName>
</protein>
<feature type="signal peptide" evidence="1">
    <location>
        <begin position="1"/>
        <end position="34"/>
    </location>
</feature>